<organism evidence="8 9">
    <name type="scientific">Synchytrium microbalum</name>
    <dbReference type="NCBI Taxonomy" id="1806994"/>
    <lineage>
        <taxon>Eukaryota</taxon>
        <taxon>Fungi</taxon>
        <taxon>Fungi incertae sedis</taxon>
        <taxon>Chytridiomycota</taxon>
        <taxon>Chytridiomycota incertae sedis</taxon>
        <taxon>Chytridiomycetes</taxon>
        <taxon>Synchytriales</taxon>
        <taxon>Synchytriaceae</taxon>
        <taxon>Synchytrium</taxon>
    </lineage>
</organism>
<keyword evidence="4" id="KW-0862">Zinc</keyword>
<gene>
    <name evidence="8" type="ORF">SmJEL517_g01138</name>
</gene>
<feature type="compositionally biased region" description="Low complexity" evidence="6">
    <location>
        <begin position="732"/>
        <end position="754"/>
    </location>
</feature>
<dbReference type="SUPFAM" id="SSF57667">
    <property type="entry name" value="beta-beta-alpha zinc fingers"/>
    <property type="match status" value="1"/>
</dbReference>
<dbReference type="InterPro" id="IPR050329">
    <property type="entry name" value="GLI_C2H2-zinc-finger"/>
</dbReference>
<keyword evidence="3 5" id="KW-0863">Zinc-finger</keyword>
<feature type="compositionally biased region" description="Acidic residues" evidence="6">
    <location>
        <begin position="691"/>
        <end position="711"/>
    </location>
</feature>
<dbReference type="PROSITE" id="PS00028">
    <property type="entry name" value="ZINC_FINGER_C2H2_1"/>
    <property type="match status" value="3"/>
</dbReference>
<feature type="compositionally biased region" description="Polar residues" evidence="6">
    <location>
        <begin position="110"/>
        <end position="127"/>
    </location>
</feature>
<dbReference type="GO" id="GO:0008270">
    <property type="term" value="F:zinc ion binding"/>
    <property type="evidence" value="ECO:0007669"/>
    <property type="project" value="UniProtKB-KW"/>
</dbReference>
<dbReference type="GO" id="GO:0045944">
    <property type="term" value="P:positive regulation of transcription by RNA polymerase II"/>
    <property type="evidence" value="ECO:0007669"/>
    <property type="project" value="UniProtKB-ARBA"/>
</dbReference>
<dbReference type="InterPro" id="IPR036236">
    <property type="entry name" value="Znf_C2H2_sf"/>
</dbReference>
<sequence>MASINDALDLKNMAQRIIQGNGTLELSHGLRTAVQEVSAPPTPNPIQPDVLKDQRSTTPPISVLPSPYDTPAGSIHAGSSSATPDQNLMVVKEEAGLSTKHDDGHHIDTDTSSASTVNTSNDGSITPALPSTATPAFADQVAFSPIAGAPAMLPYYYQYYQALETASAEVAAQYPGFGTDGQWTPEVIQAYAEAAATAVAGLGLAPSQELLNGFANRLDLASLMPPPSGTAQLNHQPQHQQQNVVATDLPRSSVPLLAPYAYHASPYGYSYANGINSQNSINGNSSGDVKPTVDSMGNLMRRGSIASSLNMTDDYDEESGTMSSSSANVGAAQFRKRRRHRGTRFTMQPRKVKRQPHISITQADVAITDMVEFLPDGKLPCPWHGCGEFFVRKYNLRVHYASHLRAQRRKQIEAAGGDAGGGSSSAGVSGGIESDTQMEEYEYEEEPTPPPQLPQPAIRRGRGRPRGSFSRRIYSYRVPADDDEPAPSDHSQYANHSQYEHIKQEQQHQQQQQNEYISQHEDQDVTEDEQDSKPFNVPFGDRNVYNSNDFRQVPVDEEATDDEEQEEEQHVSQGISQQQLQHEQQHFHIKQEPPITPHNREPISMKEVSSKRSNNSSGKSIDRNGAGMKRTPTTVRGISGALLPNPSSDDTPSSSSLFGSRPRRSGGKTLWSQDSEDVGGYSHRSLSDVGSYDDEDDDNDEEADAQSDGSEDSNASSFSANGSMHRRKRRATTANSNNSASRPSSSLKGASSPSWIDFPANENASEIVSQVNPDHNGRYPCPHPGCERAFGRRFNLRTHYSATHIGERKFGCPKCTRRFARRADLARHSRLMHS</sequence>
<feature type="compositionally biased region" description="Acidic residues" evidence="6">
    <location>
        <begin position="436"/>
        <end position="447"/>
    </location>
</feature>
<evidence type="ECO:0000256" key="1">
    <source>
        <dbReference type="ARBA" id="ARBA00022723"/>
    </source>
</evidence>
<dbReference type="PROSITE" id="PS50157">
    <property type="entry name" value="ZINC_FINGER_C2H2_2"/>
    <property type="match status" value="3"/>
</dbReference>
<dbReference type="SMART" id="SM00355">
    <property type="entry name" value="ZnF_C2H2"/>
    <property type="match status" value="3"/>
</dbReference>
<dbReference type="GO" id="GO:0000978">
    <property type="term" value="F:RNA polymerase II cis-regulatory region sequence-specific DNA binding"/>
    <property type="evidence" value="ECO:0007669"/>
    <property type="project" value="TreeGrafter"/>
</dbReference>
<dbReference type="GO" id="GO:0005634">
    <property type="term" value="C:nucleus"/>
    <property type="evidence" value="ECO:0007669"/>
    <property type="project" value="UniProtKB-ARBA"/>
</dbReference>
<dbReference type="AlphaFoldDB" id="A0A507CAZ0"/>
<comment type="caution">
    <text evidence="8">The sequence shown here is derived from an EMBL/GenBank/DDBJ whole genome shotgun (WGS) entry which is preliminary data.</text>
</comment>
<proteinExistence type="predicted"/>
<dbReference type="Proteomes" id="UP000319731">
    <property type="component" value="Unassembled WGS sequence"/>
</dbReference>
<feature type="compositionally biased region" description="Basic and acidic residues" evidence="6">
    <location>
        <begin position="598"/>
        <end position="610"/>
    </location>
</feature>
<feature type="domain" description="C2H2-type" evidence="7">
    <location>
        <begin position="779"/>
        <end position="809"/>
    </location>
</feature>
<reference evidence="8 9" key="1">
    <citation type="journal article" date="2019" name="Sci. Rep.">
        <title>Comparative genomics of chytrid fungi reveal insights into the obligate biotrophic and pathogenic lifestyle of Synchytrium endobioticum.</title>
        <authorList>
            <person name="van de Vossenberg B.T.L.H."/>
            <person name="Warris S."/>
            <person name="Nguyen H.D.T."/>
            <person name="van Gent-Pelzer M.P.E."/>
            <person name="Joly D.L."/>
            <person name="van de Geest H.C."/>
            <person name="Bonants P.J.M."/>
            <person name="Smith D.S."/>
            <person name="Levesque C.A."/>
            <person name="van der Lee T.A.J."/>
        </authorList>
    </citation>
    <scope>NUCLEOTIDE SEQUENCE [LARGE SCALE GENOMIC DNA]</scope>
    <source>
        <strain evidence="8 9">JEL517</strain>
    </source>
</reference>
<evidence type="ECO:0000256" key="6">
    <source>
        <dbReference type="SAM" id="MobiDB-lite"/>
    </source>
</evidence>
<feature type="region of interest" description="Disordered" evidence="6">
    <location>
        <begin position="99"/>
        <end position="127"/>
    </location>
</feature>
<dbReference type="EMBL" id="QEAO01000004">
    <property type="protein sequence ID" value="TPX36631.1"/>
    <property type="molecule type" value="Genomic_DNA"/>
</dbReference>
<dbReference type="GeneID" id="42002363"/>
<feature type="compositionally biased region" description="Low complexity" evidence="6">
    <location>
        <begin position="571"/>
        <end position="582"/>
    </location>
</feature>
<dbReference type="GO" id="GO:0000981">
    <property type="term" value="F:DNA-binding transcription factor activity, RNA polymerase II-specific"/>
    <property type="evidence" value="ECO:0007669"/>
    <property type="project" value="TreeGrafter"/>
</dbReference>
<dbReference type="Pfam" id="PF00096">
    <property type="entry name" value="zf-C2H2"/>
    <property type="match status" value="2"/>
</dbReference>
<evidence type="ECO:0000256" key="5">
    <source>
        <dbReference type="PROSITE-ProRule" id="PRU00042"/>
    </source>
</evidence>
<feature type="compositionally biased region" description="Gly residues" evidence="6">
    <location>
        <begin position="417"/>
        <end position="430"/>
    </location>
</feature>
<evidence type="ECO:0000313" key="9">
    <source>
        <dbReference type="Proteomes" id="UP000319731"/>
    </source>
</evidence>
<keyword evidence="1" id="KW-0479">Metal-binding</keyword>
<feature type="region of interest" description="Disordered" evidence="6">
    <location>
        <begin position="316"/>
        <end position="342"/>
    </location>
</feature>
<feature type="compositionally biased region" description="Polar residues" evidence="6">
    <location>
        <begin position="712"/>
        <end position="722"/>
    </location>
</feature>
<feature type="domain" description="C2H2-type" evidence="7">
    <location>
        <begin position="379"/>
        <end position="408"/>
    </location>
</feature>
<evidence type="ECO:0000313" key="8">
    <source>
        <dbReference type="EMBL" id="TPX36631.1"/>
    </source>
</evidence>
<feature type="compositionally biased region" description="Acidic residues" evidence="6">
    <location>
        <begin position="555"/>
        <end position="567"/>
    </location>
</feature>
<feature type="region of interest" description="Disordered" evidence="6">
    <location>
        <begin position="412"/>
        <end position="758"/>
    </location>
</feature>
<feature type="compositionally biased region" description="Low complexity" evidence="6">
    <location>
        <begin position="507"/>
        <end position="517"/>
    </location>
</feature>
<dbReference type="STRING" id="1806994.A0A507CAZ0"/>
<evidence type="ECO:0000256" key="3">
    <source>
        <dbReference type="ARBA" id="ARBA00022771"/>
    </source>
</evidence>
<feature type="region of interest" description="Disordered" evidence="6">
    <location>
        <begin position="36"/>
        <end position="61"/>
    </location>
</feature>
<accession>A0A507CAZ0</accession>
<keyword evidence="2" id="KW-0677">Repeat</keyword>
<dbReference type="PANTHER" id="PTHR19818:SF139">
    <property type="entry name" value="PAIR-RULE PROTEIN ODD-PAIRED"/>
    <property type="match status" value="1"/>
</dbReference>
<name>A0A507CAZ0_9FUNG</name>
<dbReference type="InterPro" id="IPR013087">
    <property type="entry name" value="Znf_C2H2_type"/>
</dbReference>
<dbReference type="Gene3D" id="3.30.160.60">
    <property type="entry name" value="Classic Zinc Finger"/>
    <property type="match status" value="3"/>
</dbReference>
<evidence type="ECO:0000256" key="2">
    <source>
        <dbReference type="ARBA" id="ARBA00022737"/>
    </source>
</evidence>
<evidence type="ECO:0000259" key="7">
    <source>
        <dbReference type="PROSITE" id="PS50157"/>
    </source>
</evidence>
<dbReference type="OrthoDB" id="2158658at2759"/>
<feature type="compositionally biased region" description="Basic and acidic residues" evidence="6">
    <location>
        <begin position="99"/>
        <end position="109"/>
    </location>
</feature>
<protein>
    <recommendedName>
        <fullName evidence="7">C2H2-type domain-containing protein</fullName>
    </recommendedName>
</protein>
<dbReference type="RefSeq" id="XP_031026845.1">
    <property type="nucleotide sequence ID" value="XM_031167066.1"/>
</dbReference>
<feature type="compositionally biased region" description="Low complexity" evidence="6">
    <location>
        <begin position="646"/>
        <end position="656"/>
    </location>
</feature>
<feature type="domain" description="C2H2-type" evidence="7">
    <location>
        <begin position="810"/>
        <end position="834"/>
    </location>
</feature>
<evidence type="ECO:0000256" key="4">
    <source>
        <dbReference type="ARBA" id="ARBA00022833"/>
    </source>
</evidence>
<dbReference type="PANTHER" id="PTHR19818">
    <property type="entry name" value="ZINC FINGER PROTEIN ZIC AND GLI"/>
    <property type="match status" value="1"/>
</dbReference>
<keyword evidence="9" id="KW-1185">Reference proteome</keyword>